<dbReference type="EMBL" id="CP095071">
    <property type="protein sequence ID" value="UOQ85149.1"/>
    <property type="molecule type" value="Genomic_DNA"/>
</dbReference>
<dbReference type="RefSeq" id="WP_244743855.1">
    <property type="nucleotide sequence ID" value="NZ_CP095071.1"/>
</dbReference>
<dbReference type="InterPro" id="IPR029000">
    <property type="entry name" value="Cyclophilin-like_dom_sf"/>
</dbReference>
<dbReference type="GO" id="GO:0017168">
    <property type="term" value="F:5-oxoprolinase (ATP-hydrolyzing) activity"/>
    <property type="evidence" value="ECO:0007669"/>
    <property type="project" value="UniProtKB-EC"/>
</dbReference>
<organism evidence="5 6">
    <name type="scientific">Gracilibacillus salinarum</name>
    <dbReference type="NCBI Taxonomy" id="2932255"/>
    <lineage>
        <taxon>Bacteria</taxon>
        <taxon>Bacillati</taxon>
        <taxon>Bacillota</taxon>
        <taxon>Bacilli</taxon>
        <taxon>Bacillales</taxon>
        <taxon>Bacillaceae</taxon>
        <taxon>Gracilibacillus</taxon>
    </lineage>
</organism>
<dbReference type="InterPro" id="IPR003833">
    <property type="entry name" value="CT_C_D"/>
</dbReference>
<dbReference type="PANTHER" id="PTHR34698">
    <property type="entry name" value="5-OXOPROLINASE SUBUNIT B"/>
    <property type="match status" value="1"/>
</dbReference>
<evidence type="ECO:0000256" key="1">
    <source>
        <dbReference type="ARBA" id="ARBA00022741"/>
    </source>
</evidence>
<evidence type="ECO:0000259" key="4">
    <source>
        <dbReference type="SMART" id="SM00796"/>
    </source>
</evidence>
<dbReference type="Pfam" id="PF02682">
    <property type="entry name" value="CT_C_D"/>
    <property type="match status" value="1"/>
</dbReference>
<evidence type="ECO:0000313" key="6">
    <source>
        <dbReference type="Proteomes" id="UP000831537"/>
    </source>
</evidence>
<sequence>MLFQSISESALLVTFPFSIGRSEPLHMYKHLLEDDPSLAINEVVIGYATMTIYFNPFVTSHHLMKKNVQSLIENAASCPQTEGKLHHIPVCYDRTLAPDLDDVLGYHTSSLKTLIALHSEPVYKVAFLGFSPGFPFLSGMNEQLATPRKDEPRLHVPAGSVGIAGSQTGIYPSSSPGGWQIIGRTPINLLPLQADKPTLFQAGDRLSFYPVTLTEFEQIMKKEQHAYVD</sequence>
<proteinExistence type="predicted"/>
<dbReference type="Proteomes" id="UP000831537">
    <property type="component" value="Chromosome"/>
</dbReference>
<evidence type="ECO:0000256" key="2">
    <source>
        <dbReference type="ARBA" id="ARBA00022801"/>
    </source>
</evidence>
<dbReference type="EC" id="3.5.2.9" evidence="5"/>
<dbReference type="InterPro" id="IPR010016">
    <property type="entry name" value="PxpB"/>
</dbReference>
<keyword evidence="3" id="KW-0067">ATP-binding</keyword>
<dbReference type="Gene3D" id="3.30.1360.40">
    <property type="match status" value="1"/>
</dbReference>
<feature type="domain" description="Carboxyltransferase" evidence="4">
    <location>
        <begin position="1"/>
        <end position="200"/>
    </location>
</feature>
<dbReference type="NCBIfam" id="TIGR00370">
    <property type="entry name" value="5-oxoprolinase subunit PxpB"/>
    <property type="match status" value="1"/>
</dbReference>
<keyword evidence="1" id="KW-0547">Nucleotide-binding</keyword>
<dbReference type="Gene3D" id="2.40.100.10">
    <property type="entry name" value="Cyclophilin-like"/>
    <property type="match status" value="1"/>
</dbReference>
<gene>
    <name evidence="5" type="primary">pxpB</name>
    <name evidence="5" type="ORF">MUN87_21300</name>
</gene>
<keyword evidence="2 5" id="KW-0378">Hydrolase</keyword>
<dbReference type="SMART" id="SM00796">
    <property type="entry name" value="AHS1"/>
    <property type="match status" value="1"/>
</dbReference>
<reference evidence="5 6" key="1">
    <citation type="submission" date="2022-04" db="EMBL/GenBank/DDBJ databases">
        <title>Gracilibacillus sp. isolated from saltern.</title>
        <authorList>
            <person name="Won M."/>
            <person name="Lee C.-M."/>
            <person name="Woen H.-Y."/>
            <person name="Kwon S.-W."/>
        </authorList>
    </citation>
    <scope>NUCLEOTIDE SEQUENCE [LARGE SCALE GENOMIC DNA]</scope>
    <source>
        <strain evidence="5 6">SSPM10-3</strain>
    </source>
</reference>
<dbReference type="PANTHER" id="PTHR34698:SF2">
    <property type="entry name" value="5-OXOPROLINASE SUBUNIT B"/>
    <property type="match status" value="1"/>
</dbReference>
<protein>
    <submittedName>
        <fullName evidence="5">5-oxoprolinase subunit PxpB</fullName>
        <ecNumber evidence="5">3.5.2.9</ecNumber>
    </submittedName>
</protein>
<dbReference type="SUPFAM" id="SSF50891">
    <property type="entry name" value="Cyclophilin-like"/>
    <property type="match status" value="1"/>
</dbReference>
<evidence type="ECO:0000256" key="3">
    <source>
        <dbReference type="ARBA" id="ARBA00022840"/>
    </source>
</evidence>
<dbReference type="SUPFAM" id="SSF160467">
    <property type="entry name" value="PH0987 N-terminal domain-like"/>
    <property type="match status" value="1"/>
</dbReference>
<evidence type="ECO:0000313" key="5">
    <source>
        <dbReference type="EMBL" id="UOQ85149.1"/>
    </source>
</evidence>
<name>A0ABY4GLN3_9BACI</name>
<accession>A0ABY4GLN3</accession>
<keyword evidence="6" id="KW-1185">Reference proteome</keyword>